<name>A0A6A7AL06_9PLEO</name>
<dbReference type="AlphaFoldDB" id="A0A6A7AL06"/>
<keyword evidence="2" id="KW-1185">Reference proteome</keyword>
<dbReference type="EMBL" id="MU006216">
    <property type="protein sequence ID" value="KAF2833961.1"/>
    <property type="molecule type" value="Genomic_DNA"/>
</dbReference>
<sequence length="270" mass="31020">MALINYETLKLNLVHHGSLEVPDDASAVSRFRELIEKHTIHHKFDDTDFSYVPDERVIDIVSSNNGTHVLRCDASFLRMAQSEQDSLITDITSHLVPKQAFAAAERFCAADLHSKRYDADLSSWTVPVVFDESDRIQDNVYNARVHWHRQKFEKVSRSTYDDTLTEDLAIKKITDPDEIESWTSFLNDTIYFLVDTEVRHTAFTFKNNYYTITDLADCDLQEFMRRNADGGGPSSSGPDVDWLMREVEGLACNLYMLLEIECSERAITTF</sequence>
<evidence type="ECO:0000313" key="1">
    <source>
        <dbReference type="EMBL" id="KAF2833961.1"/>
    </source>
</evidence>
<gene>
    <name evidence="1" type="ORF">CC86DRAFT_451479</name>
</gene>
<proteinExistence type="predicted"/>
<accession>A0A6A7AL06</accession>
<protein>
    <submittedName>
        <fullName evidence="1">Uncharacterized protein</fullName>
    </submittedName>
</protein>
<reference evidence="1" key="1">
    <citation type="journal article" date="2020" name="Stud. Mycol.">
        <title>101 Dothideomycetes genomes: a test case for predicting lifestyles and emergence of pathogens.</title>
        <authorList>
            <person name="Haridas S."/>
            <person name="Albert R."/>
            <person name="Binder M."/>
            <person name="Bloem J."/>
            <person name="Labutti K."/>
            <person name="Salamov A."/>
            <person name="Andreopoulos B."/>
            <person name="Baker S."/>
            <person name="Barry K."/>
            <person name="Bills G."/>
            <person name="Bluhm B."/>
            <person name="Cannon C."/>
            <person name="Castanera R."/>
            <person name="Culley D."/>
            <person name="Daum C."/>
            <person name="Ezra D."/>
            <person name="Gonzalez J."/>
            <person name="Henrissat B."/>
            <person name="Kuo A."/>
            <person name="Liang C."/>
            <person name="Lipzen A."/>
            <person name="Lutzoni F."/>
            <person name="Magnuson J."/>
            <person name="Mondo S."/>
            <person name="Nolan M."/>
            <person name="Ohm R."/>
            <person name="Pangilinan J."/>
            <person name="Park H.-J."/>
            <person name="Ramirez L."/>
            <person name="Alfaro M."/>
            <person name="Sun H."/>
            <person name="Tritt A."/>
            <person name="Yoshinaga Y."/>
            <person name="Zwiers L.-H."/>
            <person name="Turgeon B."/>
            <person name="Goodwin S."/>
            <person name="Spatafora J."/>
            <person name="Crous P."/>
            <person name="Grigoriev I."/>
        </authorList>
    </citation>
    <scope>NUCLEOTIDE SEQUENCE</scope>
    <source>
        <strain evidence="1">CBS 113818</strain>
    </source>
</reference>
<dbReference type="Proteomes" id="UP000799424">
    <property type="component" value="Unassembled WGS sequence"/>
</dbReference>
<evidence type="ECO:0000313" key="2">
    <source>
        <dbReference type="Proteomes" id="UP000799424"/>
    </source>
</evidence>
<organism evidence="1 2">
    <name type="scientific">Ophiobolus disseminans</name>
    <dbReference type="NCBI Taxonomy" id="1469910"/>
    <lineage>
        <taxon>Eukaryota</taxon>
        <taxon>Fungi</taxon>
        <taxon>Dikarya</taxon>
        <taxon>Ascomycota</taxon>
        <taxon>Pezizomycotina</taxon>
        <taxon>Dothideomycetes</taxon>
        <taxon>Pleosporomycetidae</taxon>
        <taxon>Pleosporales</taxon>
        <taxon>Pleosporineae</taxon>
        <taxon>Phaeosphaeriaceae</taxon>
        <taxon>Ophiobolus</taxon>
    </lineage>
</organism>